<keyword evidence="1" id="KW-0805">Transcription regulation</keyword>
<feature type="domain" description="HTH merR-type" evidence="5">
    <location>
        <begin position="2"/>
        <end position="71"/>
    </location>
</feature>
<dbReference type="SUPFAM" id="SSF46955">
    <property type="entry name" value="Putative DNA-binding domain"/>
    <property type="match status" value="1"/>
</dbReference>
<dbReference type="PANTHER" id="PTHR30204:SF90">
    <property type="entry name" value="HTH-TYPE TRANSCRIPTIONAL ACTIVATOR MTA"/>
    <property type="match status" value="1"/>
</dbReference>
<dbReference type="InterPro" id="IPR009061">
    <property type="entry name" value="DNA-bd_dom_put_sf"/>
</dbReference>
<evidence type="ECO:0000313" key="6">
    <source>
        <dbReference type="EMBL" id="MBF4695492.1"/>
    </source>
</evidence>
<evidence type="ECO:0000256" key="2">
    <source>
        <dbReference type="ARBA" id="ARBA00023125"/>
    </source>
</evidence>
<evidence type="ECO:0000256" key="1">
    <source>
        <dbReference type="ARBA" id="ARBA00023015"/>
    </source>
</evidence>
<evidence type="ECO:0000259" key="5">
    <source>
        <dbReference type="PROSITE" id="PS50937"/>
    </source>
</evidence>
<dbReference type="CDD" id="cd01106">
    <property type="entry name" value="HTH_TipAL-Mta"/>
    <property type="match status" value="1"/>
</dbReference>
<evidence type="ECO:0000256" key="4">
    <source>
        <dbReference type="ARBA" id="ARBA00023163"/>
    </source>
</evidence>
<dbReference type="SMART" id="SM00422">
    <property type="entry name" value="HTH_MERR"/>
    <property type="match status" value="1"/>
</dbReference>
<keyword evidence="7" id="KW-1185">Reference proteome</keyword>
<sequence>MAYTILKLAKLAGVSTRTLRYYDEIDLLKPARINASGYRIYSSTEVNRLQQILFYKELDIPLDEIKSILSAKDFDFTDALRAHRERLLEKKLHLERLIENVDKSIAFSEGRLNMTDLEKFEGFKQKIVSDNESKYGREIREKYGDPIIDASNDKFLSRNAQEHSQIIALEKEFTQMLARAFKEGDPSSRTAQNAADLHRQWLCHFWPEGQYTKAAHYELSKMYVSDQRFKAHYDKEQEGTAEFLKEAIRIYTGM</sequence>
<name>A0ABR9ZYG3_9FIRM</name>
<dbReference type="InterPro" id="IPR012925">
    <property type="entry name" value="TipAS_dom"/>
</dbReference>
<keyword evidence="2" id="KW-0238">DNA-binding</keyword>
<organism evidence="6 7">
    <name type="scientific">Fusibacter ferrireducens</name>
    <dbReference type="NCBI Taxonomy" id="2785058"/>
    <lineage>
        <taxon>Bacteria</taxon>
        <taxon>Bacillati</taxon>
        <taxon>Bacillota</taxon>
        <taxon>Clostridia</taxon>
        <taxon>Eubacteriales</taxon>
        <taxon>Eubacteriales Family XII. Incertae Sedis</taxon>
        <taxon>Fusibacter</taxon>
    </lineage>
</organism>
<dbReference type="EMBL" id="JADKNH010000016">
    <property type="protein sequence ID" value="MBF4695492.1"/>
    <property type="molecule type" value="Genomic_DNA"/>
</dbReference>
<dbReference type="SUPFAM" id="SSF89082">
    <property type="entry name" value="Antibiotic binding domain of TipA-like multidrug resistance regulators"/>
    <property type="match status" value="1"/>
</dbReference>
<dbReference type="Pfam" id="PF07739">
    <property type="entry name" value="TipAS"/>
    <property type="match status" value="1"/>
</dbReference>
<reference evidence="6 7" key="1">
    <citation type="submission" date="2020-11" db="EMBL/GenBank/DDBJ databases">
        <title>Fusibacter basophilias sp. nov.</title>
        <authorList>
            <person name="Qiu D."/>
        </authorList>
    </citation>
    <scope>NUCLEOTIDE SEQUENCE [LARGE SCALE GENOMIC DNA]</scope>
    <source>
        <strain evidence="6 7">Q10-2</strain>
    </source>
</reference>
<dbReference type="InterPro" id="IPR047057">
    <property type="entry name" value="MerR_fam"/>
</dbReference>
<protein>
    <submittedName>
        <fullName evidence="6">MerR family transcriptional regulator</fullName>
    </submittedName>
</protein>
<dbReference type="PRINTS" id="PR00040">
    <property type="entry name" value="HTHMERR"/>
</dbReference>
<accession>A0ABR9ZYG3</accession>
<dbReference type="PROSITE" id="PS50937">
    <property type="entry name" value="HTH_MERR_2"/>
    <property type="match status" value="1"/>
</dbReference>
<dbReference type="InterPro" id="IPR000551">
    <property type="entry name" value="MerR-type_HTH_dom"/>
</dbReference>
<keyword evidence="4" id="KW-0804">Transcription</keyword>
<dbReference type="InterPro" id="IPR036244">
    <property type="entry name" value="TipA-like_antibiotic-bd"/>
</dbReference>
<gene>
    <name evidence="6" type="ORF">ISU02_20555</name>
</gene>
<keyword evidence="3" id="KW-0010">Activator</keyword>
<dbReference type="Gene3D" id="1.10.490.50">
    <property type="entry name" value="Antibiotic binding domain of TipA-like multidrug resistance regulators"/>
    <property type="match status" value="1"/>
</dbReference>
<dbReference type="Proteomes" id="UP000614200">
    <property type="component" value="Unassembled WGS sequence"/>
</dbReference>
<dbReference type="Gene3D" id="1.10.1660.10">
    <property type="match status" value="1"/>
</dbReference>
<comment type="caution">
    <text evidence="6">The sequence shown here is derived from an EMBL/GenBank/DDBJ whole genome shotgun (WGS) entry which is preliminary data.</text>
</comment>
<evidence type="ECO:0000313" key="7">
    <source>
        <dbReference type="Proteomes" id="UP000614200"/>
    </source>
</evidence>
<evidence type="ECO:0000256" key="3">
    <source>
        <dbReference type="ARBA" id="ARBA00023159"/>
    </source>
</evidence>
<proteinExistence type="predicted"/>
<dbReference type="RefSeq" id="WP_194703729.1">
    <property type="nucleotide sequence ID" value="NZ_JADKNH010000016.1"/>
</dbReference>
<dbReference type="Pfam" id="PF13411">
    <property type="entry name" value="MerR_1"/>
    <property type="match status" value="1"/>
</dbReference>
<dbReference type="PANTHER" id="PTHR30204">
    <property type="entry name" value="REDOX-CYCLING DRUG-SENSING TRANSCRIPTIONAL ACTIVATOR SOXR"/>
    <property type="match status" value="1"/>
</dbReference>